<evidence type="ECO:0000313" key="3">
    <source>
        <dbReference type="Proteomes" id="UP000828390"/>
    </source>
</evidence>
<proteinExistence type="predicted"/>
<organism evidence="2 3">
    <name type="scientific">Dreissena polymorpha</name>
    <name type="common">Zebra mussel</name>
    <name type="synonym">Mytilus polymorpha</name>
    <dbReference type="NCBI Taxonomy" id="45954"/>
    <lineage>
        <taxon>Eukaryota</taxon>
        <taxon>Metazoa</taxon>
        <taxon>Spiralia</taxon>
        <taxon>Lophotrochozoa</taxon>
        <taxon>Mollusca</taxon>
        <taxon>Bivalvia</taxon>
        <taxon>Autobranchia</taxon>
        <taxon>Heteroconchia</taxon>
        <taxon>Euheterodonta</taxon>
        <taxon>Imparidentia</taxon>
        <taxon>Neoheterodontei</taxon>
        <taxon>Myida</taxon>
        <taxon>Dreissenoidea</taxon>
        <taxon>Dreissenidae</taxon>
        <taxon>Dreissena</taxon>
    </lineage>
</organism>
<dbReference type="AlphaFoldDB" id="A0A9D4KGC7"/>
<feature type="compositionally biased region" description="Basic and acidic residues" evidence="1">
    <location>
        <begin position="60"/>
        <end position="76"/>
    </location>
</feature>
<gene>
    <name evidence="2" type="ORF">DPMN_112820</name>
</gene>
<accession>A0A9D4KGC7</accession>
<comment type="caution">
    <text evidence="2">The sequence shown here is derived from an EMBL/GenBank/DDBJ whole genome shotgun (WGS) entry which is preliminary data.</text>
</comment>
<dbReference type="EMBL" id="JAIWYP010000004">
    <property type="protein sequence ID" value="KAH3839390.1"/>
    <property type="molecule type" value="Genomic_DNA"/>
</dbReference>
<dbReference type="Proteomes" id="UP000828390">
    <property type="component" value="Unassembled WGS sequence"/>
</dbReference>
<evidence type="ECO:0000313" key="2">
    <source>
        <dbReference type="EMBL" id="KAH3839390.1"/>
    </source>
</evidence>
<name>A0A9D4KGC7_DREPO</name>
<reference evidence="2" key="1">
    <citation type="journal article" date="2019" name="bioRxiv">
        <title>The Genome of the Zebra Mussel, Dreissena polymorpha: A Resource for Invasive Species Research.</title>
        <authorList>
            <person name="McCartney M.A."/>
            <person name="Auch B."/>
            <person name="Kono T."/>
            <person name="Mallez S."/>
            <person name="Zhang Y."/>
            <person name="Obille A."/>
            <person name="Becker A."/>
            <person name="Abrahante J.E."/>
            <person name="Garbe J."/>
            <person name="Badalamenti J.P."/>
            <person name="Herman A."/>
            <person name="Mangelson H."/>
            <person name="Liachko I."/>
            <person name="Sullivan S."/>
            <person name="Sone E.D."/>
            <person name="Koren S."/>
            <person name="Silverstein K.A.T."/>
            <person name="Beckman K.B."/>
            <person name="Gohl D.M."/>
        </authorList>
    </citation>
    <scope>NUCLEOTIDE SEQUENCE</scope>
    <source>
        <strain evidence="2">Duluth1</strain>
        <tissue evidence="2">Whole animal</tissue>
    </source>
</reference>
<keyword evidence="3" id="KW-1185">Reference proteome</keyword>
<feature type="region of interest" description="Disordered" evidence="1">
    <location>
        <begin position="35"/>
        <end position="90"/>
    </location>
</feature>
<sequence length="121" mass="13582">MKRTLKYVAFSSGAISADALHCKMWSDEITKKALANSADPDKTPHDTAKKSLANSVDPDETPHDAAELPHERDLYKSKIVPKNISPDSQNSRTRLNVYKFPTVPRNAVSDFKLFTLEHLEM</sequence>
<evidence type="ECO:0000256" key="1">
    <source>
        <dbReference type="SAM" id="MobiDB-lite"/>
    </source>
</evidence>
<reference evidence="2" key="2">
    <citation type="submission" date="2020-11" db="EMBL/GenBank/DDBJ databases">
        <authorList>
            <person name="McCartney M.A."/>
            <person name="Auch B."/>
            <person name="Kono T."/>
            <person name="Mallez S."/>
            <person name="Becker A."/>
            <person name="Gohl D.M."/>
            <person name="Silverstein K.A.T."/>
            <person name="Koren S."/>
            <person name="Bechman K.B."/>
            <person name="Herman A."/>
            <person name="Abrahante J.E."/>
            <person name="Garbe J."/>
        </authorList>
    </citation>
    <scope>NUCLEOTIDE SEQUENCE</scope>
    <source>
        <strain evidence="2">Duluth1</strain>
        <tissue evidence="2">Whole animal</tissue>
    </source>
</reference>
<feature type="compositionally biased region" description="Basic and acidic residues" evidence="1">
    <location>
        <begin position="39"/>
        <end position="49"/>
    </location>
</feature>
<protein>
    <submittedName>
        <fullName evidence="2">Uncharacterized protein</fullName>
    </submittedName>
</protein>